<feature type="domain" description="TACO1/YebC-like second and third" evidence="2">
    <location>
        <begin position="3"/>
        <end position="92"/>
    </location>
</feature>
<dbReference type="InterPro" id="IPR002876">
    <property type="entry name" value="Transcrip_reg_TACO1-like"/>
</dbReference>
<dbReference type="Proteomes" id="UP000823613">
    <property type="component" value="Unassembled WGS sequence"/>
</dbReference>
<name>A0A9D9GX15_9BACL</name>
<dbReference type="Pfam" id="PF01709">
    <property type="entry name" value="Transcrip_reg"/>
    <property type="match status" value="1"/>
</dbReference>
<evidence type="ECO:0000313" key="3">
    <source>
        <dbReference type="EMBL" id="MBO8427118.1"/>
    </source>
</evidence>
<dbReference type="PANTHER" id="PTHR12532">
    <property type="entry name" value="TRANSLATIONAL ACTIVATOR OF CYTOCHROME C OXIDASE 1"/>
    <property type="match status" value="1"/>
</dbReference>
<dbReference type="PANTHER" id="PTHR12532:SF0">
    <property type="entry name" value="TRANSLATIONAL ACTIVATOR OF CYTOCHROME C OXIDASE 1"/>
    <property type="match status" value="1"/>
</dbReference>
<dbReference type="GO" id="GO:0005829">
    <property type="term" value="C:cytosol"/>
    <property type="evidence" value="ECO:0007669"/>
    <property type="project" value="TreeGrafter"/>
</dbReference>
<dbReference type="InterPro" id="IPR048300">
    <property type="entry name" value="TACO1_YebC-like_2nd/3rd_dom"/>
</dbReference>
<dbReference type="GO" id="GO:0003677">
    <property type="term" value="F:DNA binding"/>
    <property type="evidence" value="ECO:0007669"/>
    <property type="project" value="UniProtKB-KW"/>
</dbReference>
<keyword evidence="1 3" id="KW-0238">DNA-binding</keyword>
<dbReference type="InterPro" id="IPR026564">
    <property type="entry name" value="Transcrip_reg_TACO1-like_dom3"/>
</dbReference>
<dbReference type="EMBL" id="JADIMY010000017">
    <property type="protein sequence ID" value="MBO8427118.1"/>
    <property type="molecule type" value="Genomic_DNA"/>
</dbReference>
<gene>
    <name evidence="3" type="ORF">IAC58_00960</name>
</gene>
<dbReference type="SUPFAM" id="SSF75625">
    <property type="entry name" value="YebC-like"/>
    <property type="match status" value="1"/>
</dbReference>
<reference evidence="3" key="2">
    <citation type="journal article" date="2021" name="PeerJ">
        <title>Extensive microbial diversity within the chicken gut microbiome revealed by metagenomics and culture.</title>
        <authorList>
            <person name="Gilroy R."/>
            <person name="Ravi A."/>
            <person name="Getino M."/>
            <person name="Pursley I."/>
            <person name="Horton D.L."/>
            <person name="Alikhan N.F."/>
            <person name="Baker D."/>
            <person name="Gharbi K."/>
            <person name="Hall N."/>
            <person name="Watson M."/>
            <person name="Adriaenssens E.M."/>
            <person name="Foster-Nyarko E."/>
            <person name="Jarju S."/>
            <person name="Secka A."/>
            <person name="Antonio M."/>
            <person name="Oren A."/>
            <person name="Chaudhuri R.R."/>
            <person name="La Ragione R."/>
            <person name="Hildebrand F."/>
            <person name="Pallen M.J."/>
        </authorList>
    </citation>
    <scope>NUCLEOTIDE SEQUENCE</scope>
    <source>
        <strain evidence="3">11159</strain>
    </source>
</reference>
<dbReference type="Gene3D" id="3.30.70.980">
    <property type="match status" value="2"/>
</dbReference>
<evidence type="ECO:0000259" key="2">
    <source>
        <dbReference type="Pfam" id="PF01709"/>
    </source>
</evidence>
<comment type="caution">
    <text evidence="3">The sequence shown here is derived from an EMBL/GenBank/DDBJ whole genome shotgun (WGS) entry which is preliminary data.</text>
</comment>
<dbReference type="InterPro" id="IPR029072">
    <property type="entry name" value="YebC-like"/>
</dbReference>
<reference evidence="3" key="1">
    <citation type="submission" date="2020-10" db="EMBL/GenBank/DDBJ databases">
        <authorList>
            <person name="Gilroy R."/>
        </authorList>
    </citation>
    <scope>NUCLEOTIDE SEQUENCE</scope>
    <source>
        <strain evidence="3">11159</strain>
    </source>
</reference>
<evidence type="ECO:0000256" key="1">
    <source>
        <dbReference type="ARBA" id="ARBA00023125"/>
    </source>
</evidence>
<proteinExistence type="predicted"/>
<sequence length="94" mass="10686">EEELEEALVFGDVDVKEVSLEEGKAEVVTEPSDFEKAKEILKGLGITEFDVSEIRMLANERITLEGEDLRKFKDLLDALDDCEDVQNVYHNVEL</sequence>
<organism evidence="3 4">
    <name type="scientific">Candidatus Onthovivens merdipullorum</name>
    <dbReference type="NCBI Taxonomy" id="2840889"/>
    <lineage>
        <taxon>Bacteria</taxon>
        <taxon>Bacillati</taxon>
        <taxon>Bacillota</taxon>
        <taxon>Bacilli</taxon>
        <taxon>Bacillales</taxon>
        <taxon>Candidatus Onthovivens</taxon>
    </lineage>
</organism>
<dbReference type="AlphaFoldDB" id="A0A9D9GX15"/>
<feature type="non-terminal residue" evidence="3">
    <location>
        <position position="1"/>
    </location>
</feature>
<accession>A0A9D9GX15</accession>
<protein>
    <submittedName>
        <fullName evidence="3">YebC/PmpR family DNA-binding transcriptional regulator</fullName>
    </submittedName>
</protein>
<evidence type="ECO:0000313" key="4">
    <source>
        <dbReference type="Proteomes" id="UP000823613"/>
    </source>
</evidence>